<feature type="modified residue" description="4-aspartylphosphate" evidence="8">
    <location>
        <position position="55"/>
    </location>
</feature>
<dbReference type="InterPro" id="IPR001789">
    <property type="entry name" value="Sig_transdc_resp-reg_receiver"/>
</dbReference>
<evidence type="ECO:0000256" key="7">
    <source>
        <dbReference type="ARBA" id="ARBA00023163"/>
    </source>
</evidence>
<evidence type="ECO:0000313" key="11">
    <source>
        <dbReference type="EMBL" id="QGH36079.1"/>
    </source>
</evidence>
<dbReference type="PANTHER" id="PTHR42713">
    <property type="entry name" value="HISTIDINE KINASE-RELATED"/>
    <property type="match status" value="1"/>
</dbReference>
<dbReference type="AlphaFoldDB" id="A0A5Q2TM76"/>
<evidence type="ECO:0000256" key="6">
    <source>
        <dbReference type="ARBA" id="ARBA00023125"/>
    </source>
</evidence>
<sequence>MIKALIVDDEPLVRKGLNFVLPWNKYGIKVIGEANSGHKALDFIGKNKVDLVFTDISMPEMDGLELLKEISQHYQDISVVVLTCYEEFNFVQEALRLGAIDYILKTQLENDKVDEILALITKRLHFKLQDKKFNNFKNGLMYISLNKNKDIEIKEWLTIHTNLPVSEGVWFIPIYGDGEEMEEEVQEQEKINGYQGGVVVKVYNLEGYSWEKIYKLLNHYIDNVFYYDYNPNMKIYECNINNLQETNPIDLSKLISQWSSYEWMFNDGLFHELQSLVEKMRPYPSDIRQIFYEAMFKWTEEFEVNHFIHEWLSKFDAFHSWHDWKLWLVEVREVIKKIYNYSQYPEEIVIGIYRSIEYMRTQENLNFTQEDIAEIACMSRVYFSRYFKKIVGTNFADFVKKLRIDKAKHILSTSNMPIYEIAEQNGFKDERYFSRFFQNTVNCLPSEYRKKMKDQKKYENRKK</sequence>
<dbReference type="SMART" id="SM00342">
    <property type="entry name" value="HTH_ARAC"/>
    <property type="match status" value="1"/>
</dbReference>
<evidence type="ECO:0000256" key="4">
    <source>
        <dbReference type="ARBA" id="ARBA00023012"/>
    </source>
</evidence>
<comment type="subcellular location">
    <subcellularLocation>
        <location evidence="1">Cytoplasm</location>
    </subcellularLocation>
</comment>
<dbReference type="KEGG" id="grc:GI584_19385"/>
<dbReference type="PANTHER" id="PTHR42713:SF3">
    <property type="entry name" value="TRANSCRIPTIONAL REGULATORY PROTEIN HPTR"/>
    <property type="match status" value="1"/>
</dbReference>
<keyword evidence="3 8" id="KW-0597">Phosphoprotein</keyword>
<evidence type="ECO:0000256" key="1">
    <source>
        <dbReference type="ARBA" id="ARBA00004496"/>
    </source>
</evidence>
<dbReference type="InterPro" id="IPR011006">
    <property type="entry name" value="CheY-like_superfamily"/>
</dbReference>
<reference evidence="11 12" key="1">
    <citation type="submission" date="2019-11" db="EMBL/GenBank/DDBJ databases">
        <title>Gracilibacillus salitolerans sp. nov., a moderate halophile isolated from a saline soil in northwest China.</title>
        <authorList>
            <person name="Gan L."/>
        </authorList>
    </citation>
    <scope>NUCLEOTIDE SEQUENCE [LARGE SCALE GENOMIC DNA]</scope>
    <source>
        <strain evidence="11 12">SCU50</strain>
    </source>
</reference>
<keyword evidence="5" id="KW-0805">Transcription regulation</keyword>
<dbReference type="PROSITE" id="PS00041">
    <property type="entry name" value="HTH_ARAC_FAMILY_1"/>
    <property type="match status" value="1"/>
</dbReference>
<dbReference type="InterPro" id="IPR018060">
    <property type="entry name" value="HTH_AraC"/>
</dbReference>
<dbReference type="GO" id="GO:0005737">
    <property type="term" value="C:cytoplasm"/>
    <property type="evidence" value="ECO:0007669"/>
    <property type="project" value="UniProtKB-SubCell"/>
</dbReference>
<dbReference type="PROSITE" id="PS50110">
    <property type="entry name" value="RESPONSE_REGULATORY"/>
    <property type="match status" value="1"/>
</dbReference>
<evidence type="ECO:0000259" key="10">
    <source>
        <dbReference type="PROSITE" id="PS50110"/>
    </source>
</evidence>
<protein>
    <submittedName>
        <fullName evidence="11">Response regulator</fullName>
    </submittedName>
</protein>
<name>A0A5Q2TM76_9BACI</name>
<dbReference type="Pfam" id="PF12833">
    <property type="entry name" value="HTH_18"/>
    <property type="match status" value="1"/>
</dbReference>
<evidence type="ECO:0000256" key="5">
    <source>
        <dbReference type="ARBA" id="ARBA00023015"/>
    </source>
</evidence>
<evidence type="ECO:0000313" key="12">
    <source>
        <dbReference type="Proteomes" id="UP000339690"/>
    </source>
</evidence>
<keyword evidence="6" id="KW-0238">DNA-binding</keyword>
<organism evidence="11 12">
    <name type="scientific">Gracilibacillus salitolerans</name>
    <dbReference type="NCBI Taxonomy" id="2663022"/>
    <lineage>
        <taxon>Bacteria</taxon>
        <taxon>Bacillati</taxon>
        <taxon>Bacillota</taxon>
        <taxon>Bacilli</taxon>
        <taxon>Bacillales</taxon>
        <taxon>Bacillaceae</taxon>
        <taxon>Gracilibacillus</taxon>
    </lineage>
</organism>
<evidence type="ECO:0000256" key="3">
    <source>
        <dbReference type="ARBA" id="ARBA00022553"/>
    </source>
</evidence>
<evidence type="ECO:0000256" key="8">
    <source>
        <dbReference type="PROSITE-ProRule" id="PRU00169"/>
    </source>
</evidence>
<accession>A0A5Q2TM76</accession>
<dbReference type="InterPro" id="IPR018062">
    <property type="entry name" value="HTH_AraC-typ_CS"/>
</dbReference>
<dbReference type="EMBL" id="CP045915">
    <property type="protein sequence ID" value="QGH36079.1"/>
    <property type="molecule type" value="Genomic_DNA"/>
</dbReference>
<dbReference type="SMART" id="SM00448">
    <property type="entry name" value="REC"/>
    <property type="match status" value="1"/>
</dbReference>
<proteinExistence type="predicted"/>
<dbReference type="GO" id="GO:0043565">
    <property type="term" value="F:sequence-specific DNA binding"/>
    <property type="evidence" value="ECO:0007669"/>
    <property type="project" value="InterPro"/>
</dbReference>
<keyword evidence="2" id="KW-0963">Cytoplasm</keyword>
<feature type="domain" description="Response regulatory" evidence="10">
    <location>
        <begin position="3"/>
        <end position="120"/>
    </location>
</feature>
<dbReference type="SUPFAM" id="SSF46689">
    <property type="entry name" value="Homeodomain-like"/>
    <property type="match status" value="2"/>
</dbReference>
<feature type="domain" description="HTH araC/xylS-type" evidence="9">
    <location>
        <begin position="353"/>
        <end position="451"/>
    </location>
</feature>
<dbReference type="Gene3D" id="3.40.50.2300">
    <property type="match status" value="1"/>
</dbReference>
<dbReference type="InterPro" id="IPR051552">
    <property type="entry name" value="HptR"/>
</dbReference>
<keyword evidence="7" id="KW-0804">Transcription</keyword>
<dbReference type="PROSITE" id="PS01124">
    <property type="entry name" value="HTH_ARAC_FAMILY_2"/>
    <property type="match status" value="1"/>
</dbReference>
<dbReference type="GO" id="GO:0003700">
    <property type="term" value="F:DNA-binding transcription factor activity"/>
    <property type="evidence" value="ECO:0007669"/>
    <property type="project" value="InterPro"/>
</dbReference>
<dbReference type="Pfam" id="PF00072">
    <property type="entry name" value="Response_reg"/>
    <property type="match status" value="1"/>
</dbReference>
<dbReference type="RefSeq" id="WP_153792270.1">
    <property type="nucleotide sequence ID" value="NZ_CP045915.1"/>
</dbReference>
<keyword evidence="12" id="KW-1185">Reference proteome</keyword>
<dbReference type="Proteomes" id="UP000339690">
    <property type="component" value="Chromosome"/>
</dbReference>
<evidence type="ECO:0000256" key="2">
    <source>
        <dbReference type="ARBA" id="ARBA00022490"/>
    </source>
</evidence>
<dbReference type="Gene3D" id="1.10.10.60">
    <property type="entry name" value="Homeodomain-like"/>
    <property type="match status" value="2"/>
</dbReference>
<dbReference type="SUPFAM" id="SSF52172">
    <property type="entry name" value="CheY-like"/>
    <property type="match status" value="1"/>
</dbReference>
<gene>
    <name evidence="11" type="ORF">GI584_19385</name>
</gene>
<dbReference type="GO" id="GO:0000160">
    <property type="term" value="P:phosphorelay signal transduction system"/>
    <property type="evidence" value="ECO:0007669"/>
    <property type="project" value="UniProtKB-KW"/>
</dbReference>
<dbReference type="InterPro" id="IPR009057">
    <property type="entry name" value="Homeodomain-like_sf"/>
</dbReference>
<dbReference type="CDD" id="cd17536">
    <property type="entry name" value="REC_YesN-like"/>
    <property type="match status" value="1"/>
</dbReference>
<evidence type="ECO:0000259" key="9">
    <source>
        <dbReference type="PROSITE" id="PS01124"/>
    </source>
</evidence>
<keyword evidence="4" id="KW-0902">Two-component regulatory system</keyword>